<comment type="caution">
    <text evidence="2">The sequence shown here is derived from an EMBL/GenBank/DDBJ whole genome shotgun (WGS) entry which is preliminary data.</text>
</comment>
<name>A0A3S3P6P8_9ACAR</name>
<protein>
    <submittedName>
        <fullName evidence="2">Protein rogdi-like protein</fullName>
    </submittedName>
</protein>
<evidence type="ECO:0000313" key="2">
    <source>
        <dbReference type="EMBL" id="RWS06365.1"/>
    </source>
</evidence>
<keyword evidence="3" id="KW-1185">Reference proteome</keyword>
<dbReference type="OrthoDB" id="66510at2759"/>
<reference evidence="2 3" key="1">
    <citation type="journal article" date="2018" name="Gigascience">
        <title>Genomes of trombidid mites reveal novel predicted allergens and laterally-transferred genes associated with secondary metabolism.</title>
        <authorList>
            <person name="Dong X."/>
            <person name="Chaisiri K."/>
            <person name="Xia D."/>
            <person name="Armstrong S.D."/>
            <person name="Fang Y."/>
            <person name="Donnelly M.J."/>
            <person name="Kadowaki T."/>
            <person name="McGarry J.W."/>
            <person name="Darby A.C."/>
            <person name="Makepeace B.L."/>
        </authorList>
    </citation>
    <scope>NUCLEOTIDE SEQUENCE [LARGE SCALE GENOMIC DNA]</scope>
    <source>
        <strain evidence="2">UoL-WK</strain>
    </source>
</reference>
<dbReference type="Proteomes" id="UP000285301">
    <property type="component" value="Unassembled WGS sequence"/>
</dbReference>
<dbReference type="AlphaFoldDB" id="A0A3S3P6P8"/>
<comment type="similarity">
    <text evidence="1">Belongs to the rogdi family.</text>
</comment>
<dbReference type="PANTHER" id="PTHR13618:SF1">
    <property type="entry name" value="PROTEIN ROGDI HOMOLOG"/>
    <property type="match status" value="1"/>
</dbReference>
<dbReference type="Pfam" id="PF10259">
    <property type="entry name" value="Rogdi_lz"/>
    <property type="match status" value="1"/>
</dbReference>
<dbReference type="STRING" id="1965070.A0A3S3P6P8"/>
<evidence type="ECO:0000313" key="3">
    <source>
        <dbReference type="Proteomes" id="UP000285301"/>
    </source>
</evidence>
<dbReference type="GO" id="GO:0043291">
    <property type="term" value="C:RAVE complex"/>
    <property type="evidence" value="ECO:0007669"/>
    <property type="project" value="TreeGrafter"/>
</dbReference>
<evidence type="ECO:0000256" key="1">
    <source>
        <dbReference type="ARBA" id="ARBA00005535"/>
    </source>
</evidence>
<proteinExistence type="inferred from homology"/>
<dbReference type="PANTHER" id="PTHR13618">
    <property type="entry name" value="LEUCINE ZIPPER CONTAINING TRANSCRIPTION FACTOR LZF1"/>
    <property type="match status" value="1"/>
</dbReference>
<dbReference type="EMBL" id="NCKU01004157">
    <property type="protein sequence ID" value="RWS06365.1"/>
    <property type="molecule type" value="Genomic_DNA"/>
</dbReference>
<sequence>MADFENEEINALRLEFEWLLNEEVSVILAQMQNILLECCRRMPVTIPDLESLVKTEKYSLSQNTGQQDQLKISVHLLGDNISFADINLRLHKHTVPNQRFIVQNDCQWKLNQIQDASNHLMAALSYLSAPPLRFDEDGNKFDFTSADEVIQMINNVMNCLHKGRNALIVPKKRTIEELQNSRNMKSLQPPVPNDLAISFYIQSHKLICAIYHMQKDQHGFTKFDIFQAETSVPWLSEVLVLFTVALQVCQQLKDKVAVFSQYKDMNINNLFAPSLN</sequence>
<organism evidence="2 3">
    <name type="scientific">Dinothrombium tinctorium</name>
    <dbReference type="NCBI Taxonomy" id="1965070"/>
    <lineage>
        <taxon>Eukaryota</taxon>
        <taxon>Metazoa</taxon>
        <taxon>Ecdysozoa</taxon>
        <taxon>Arthropoda</taxon>
        <taxon>Chelicerata</taxon>
        <taxon>Arachnida</taxon>
        <taxon>Acari</taxon>
        <taxon>Acariformes</taxon>
        <taxon>Trombidiformes</taxon>
        <taxon>Prostigmata</taxon>
        <taxon>Anystina</taxon>
        <taxon>Parasitengona</taxon>
        <taxon>Trombidioidea</taxon>
        <taxon>Trombidiidae</taxon>
        <taxon>Dinothrombium</taxon>
    </lineage>
</organism>
<accession>A0A3S3P6P8</accession>
<dbReference type="InterPro" id="IPR028241">
    <property type="entry name" value="RAVE2/Rogdi"/>
</dbReference>
<gene>
    <name evidence="2" type="ORF">B4U79_01379</name>
</gene>